<dbReference type="PANTHER" id="PTHR42878:SF7">
    <property type="entry name" value="SENSOR HISTIDINE KINASE GLRK"/>
    <property type="match status" value="1"/>
</dbReference>
<dbReference type="InterPro" id="IPR005467">
    <property type="entry name" value="His_kinase_dom"/>
</dbReference>
<keyword evidence="11 12" id="KW-0472">Membrane</keyword>
<dbReference type="InterPro" id="IPR003661">
    <property type="entry name" value="HisK_dim/P_dom"/>
</dbReference>
<dbReference type="Pfam" id="PF00512">
    <property type="entry name" value="HisKA"/>
    <property type="match status" value="1"/>
</dbReference>
<dbReference type="SMART" id="SM00304">
    <property type="entry name" value="HAMP"/>
    <property type="match status" value="1"/>
</dbReference>
<keyword evidence="16" id="KW-1185">Reference proteome</keyword>
<evidence type="ECO:0000259" key="13">
    <source>
        <dbReference type="PROSITE" id="PS50109"/>
    </source>
</evidence>
<dbReference type="PROSITE" id="PS50109">
    <property type="entry name" value="HIS_KIN"/>
    <property type="match status" value="1"/>
</dbReference>
<dbReference type="Gene3D" id="1.10.287.130">
    <property type="match status" value="1"/>
</dbReference>
<reference evidence="15 16" key="1">
    <citation type="submission" date="2023-06" db="EMBL/GenBank/DDBJ databases">
        <title>Influencing factors and mechanism of Cr(VI) reduction by facultative anaerobic Exiguobacterium sp. PY14.</title>
        <authorList>
            <person name="Zou L."/>
        </authorList>
    </citation>
    <scope>NUCLEOTIDE SEQUENCE [LARGE SCALE GENOMIC DNA]</scope>
    <source>
        <strain evidence="15 16">PY14</strain>
    </source>
</reference>
<dbReference type="PROSITE" id="PS50885">
    <property type="entry name" value="HAMP"/>
    <property type="match status" value="1"/>
</dbReference>
<dbReference type="EC" id="2.7.13.3" evidence="3"/>
<evidence type="ECO:0000256" key="7">
    <source>
        <dbReference type="ARBA" id="ARBA00022741"/>
    </source>
</evidence>
<dbReference type="PANTHER" id="PTHR42878">
    <property type="entry name" value="TWO-COMPONENT HISTIDINE KINASE"/>
    <property type="match status" value="1"/>
</dbReference>
<dbReference type="SUPFAM" id="SSF55874">
    <property type="entry name" value="ATPase domain of HSP90 chaperone/DNA topoisomerase II/histidine kinase"/>
    <property type="match status" value="1"/>
</dbReference>
<dbReference type="InterPro" id="IPR003594">
    <property type="entry name" value="HATPase_dom"/>
</dbReference>
<keyword evidence="4" id="KW-1003">Cell membrane</keyword>
<evidence type="ECO:0000259" key="14">
    <source>
        <dbReference type="PROSITE" id="PS50885"/>
    </source>
</evidence>
<dbReference type="RefSeq" id="WP_214720175.1">
    <property type="nucleotide sequence ID" value="NZ_CP183077.1"/>
</dbReference>
<evidence type="ECO:0000313" key="16">
    <source>
        <dbReference type="Proteomes" id="UP001230807"/>
    </source>
</evidence>
<organism evidence="15 16">
    <name type="scientific">Exiguobacterium mexicanum</name>
    <dbReference type="NCBI Taxonomy" id="340146"/>
    <lineage>
        <taxon>Bacteria</taxon>
        <taxon>Bacillati</taxon>
        <taxon>Bacillota</taxon>
        <taxon>Bacilli</taxon>
        <taxon>Bacillales</taxon>
        <taxon>Bacillales Family XII. Incertae Sedis</taxon>
        <taxon>Exiguobacterium</taxon>
    </lineage>
</organism>
<dbReference type="Pfam" id="PF02518">
    <property type="entry name" value="HATPase_c"/>
    <property type="match status" value="1"/>
</dbReference>
<keyword evidence="12" id="KW-1133">Transmembrane helix</keyword>
<dbReference type="CDD" id="cd00082">
    <property type="entry name" value="HisKA"/>
    <property type="match status" value="1"/>
</dbReference>
<evidence type="ECO:0000256" key="6">
    <source>
        <dbReference type="ARBA" id="ARBA00022679"/>
    </source>
</evidence>
<keyword evidence="9" id="KW-0067">ATP-binding</keyword>
<accession>A0ABT7MPQ8</accession>
<feature type="domain" description="Histidine kinase" evidence="13">
    <location>
        <begin position="242"/>
        <end position="448"/>
    </location>
</feature>
<evidence type="ECO:0000256" key="11">
    <source>
        <dbReference type="ARBA" id="ARBA00023136"/>
    </source>
</evidence>
<feature type="transmembrane region" description="Helical" evidence="12">
    <location>
        <begin position="158"/>
        <end position="179"/>
    </location>
</feature>
<evidence type="ECO:0000256" key="9">
    <source>
        <dbReference type="ARBA" id="ARBA00022840"/>
    </source>
</evidence>
<evidence type="ECO:0000256" key="1">
    <source>
        <dbReference type="ARBA" id="ARBA00000085"/>
    </source>
</evidence>
<comment type="subcellular location">
    <subcellularLocation>
        <location evidence="2">Cell membrane</location>
        <topology evidence="2">Multi-pass membrane protein</topology>
    </subcellularLocation>
</comment>
<keyword evidence="10" id="KW-0902">Two-component regulatory system</keyword>
<dbReference type="Gene3D" id="3.30.565.10">
    <property type="entry name" value="Histidine kinase-like ATPase, C-terminal domain"/>
    <property type="match status" value="1"/>
</dbReference>
<keyword evidence="7" id="KW-0547">Nucleotide-binding</keyword>
<evidence type="ECO:0000256" key="4">
    <source>
        <dbReference type="ARBA" id="ARBA00022475"/>
    </source>
</evidence>
<feature type="transmembrane region" description="Helical" evidence="12">
    <location>
        <begin position="12"/>
        <end position="34"/>
    </location>
</feature>
<evidence type="ECO:0000313" key="15">
    <source>
        <dbReference type="EMBL" id="MDL5377141.1"/>
    </source>
</evidence>
<protein>
    <recommendedName>
        <fullName evidence="3">histidine kinase</fullName>
        <ecNumber evidence="3">2.7.13.3</ecNumber>
    </recommendedName>
</protein>
<dbReference type="Gene3D" id="6.10.340.10">
    <property type="match status" value="1"/>
</dbReference>
<dbReference type="PRINTS" id="PR00344">
    <property type="entry name" value="BCTRLSENSOR"/>
</dbReference>
<dbReference type="InterPro" id="IPR050351">
    <property type="entry name" value="BphY/WalK/GraS-like"/>
</dbReference>
<comment type="caution">
    <text evidence="15">The sequence shown here is derived from an EMBL/GenBank/DDBJ whole genome shotgun (WGS) entry which is preliminary data.</text>
</comment>
<comment type="catalytic activity">
    <reaction evidence="1">
        <text>ATP + protein L-histidine = ADP + protein N-phospho-L-histidine.</text>
        <dbReference type="EC" id="2.7.13.3"/>
    </reaction>
</comment>
<dbReference type="InterPro" id="IPR003660">
    <property type="entry name" value="HAMP_dom"/>
</dbReference>
<dbReference type="SUPFAM" id="SSF158472">
    <property type="entry name" value="HAMP domain-like"/>
    <property type="match status" value="1"/>
</dbReference>
<keyword evidence="5" id="KW-0597">Phosphoprotein</keyword>
<dbReference type="EMBL" id="JASWER010000007">
    <property type="protein sequence ID" value="MDL5377141.1"/>
    <property type="molecule type" value="Genomic_DNA"/>
</dbReference>
<dbReference type="InterPro" id="IPR004358">
    <property type="entry name" value="Sig_transdc_His_kin-like_C"/>
</dbReference>
<feature type="domain" description="HAMP" evidence="14">
    <location>
        <begin position="182"/>
        <end position="234"/>
    </location>
</feature>
<name>A0ABT7MPQ8_9BACL</name>
<evidence type="ECO:0000256" key="10">
    <source>
        <dbReference type="ARBA" id="ARBA00023012"/>
    </source>
</evidence>
<gene>
    <name evidence="15" type="ORF">QR695_09015</name>
</gene>
<dbReference type="InterPro" id="IPR036097">
    <property type="entry name" value="HisK_dim/P_sf"/>
</dbReference>
<dbReference type="SMART" id="SM00388">
    <property type="entry name" value="HisKA"/>
    <property type="match status" value="1"/>
</dbReference>
<dbReference type="SMART" id="SM00387">
    <property type="entry name" value="HATPase_c"/>
    <property type="match status" value="1"/>
</dbReference>
<dbReference type="GO" id="GO:0016301">
    <property type="term" value="F:kinase activity"/>
    <property type="evidence" value="ECO:0007669"/>
    <property type="project" value="UniProtKB-KW"/>
</dbReference>
<sequence>MKTLYTRIVLTVFMILLLSGAIALLVSNVAYYVWWQPSYSDKTEQTAEAAKSYFETHTDGETSMFYTLLAQTGYQLFVVRPDDTIERYGGAFRDERLDTDVIASIRTGETYDGMRTYPFHLFLLGLFDNEVVNTYGFSIDGEDAVFIRPDLSAQIRELHLFVGLFFALLTGLAFILIALSTSQLVRPLRTLTAATDSVASGGRPSDLPLERNDEIGTLSRRFNDMVDSLEKSEGERRRFVSSVSHEFQTPLTSIKGYASELVGTTDGDAKAHAAIIRDEASRLSELTRQLLLLARLDEANVSLTKPVDVRASIEDVIRRHTFQLDEKGIAVATELDSTLIVTGDPLLLAQVWSNLLTNAIHASADGGLITIKAYQGERPTVSIQDVGVGMDEATQARLFERFYKGDTSRSGRGTGLGLAIARDIVHLHGGTLTVESQLGSGTVFYVTL</sequence>
<keyword evidence="6" id="KW-0808">Transferase</keyword>
<dbReference type="SUPFAM" id="SSF47384">
    <property type="entry name" value="Homodimeric domain of signal transducing histidine kinase"/>
    <property type="match status" value="1"/>
</dbReference>
<dbReference type="Proteomes" id="UP001230807">
    <property type="component" value="Unassembled WGS sequence"/>
</dbReference>
<keyword evidence="12" id="KW-0812">Transmembrane</keyword>
<evidence type="ECO:0000256" key="2">
    <source>
        <dbReference type="ARBA" id="ARBA00004651"/>
    </source>
</evidence>
<evidence type="ECO:0000256" key="5">
    <source>
        <dbReference type="ARBA" id="ARBA00022553"/>
    </source>
</evidence>
<keyword evidence="8 15" id="KW-0418">Kinase</keyword>
<dbReference type="InterPro" id="IPR036890">
    <property type="entry name" value="HATPase_C_sf"/>
</dbReference>
<evidence type="ECO:0000256" key="8">
    <source>
        <dbReference type="ARBA" id="ARBA00022777"/>
    </source>
</evidence>
<proteinExistence type="predicted"/>
<dbReference type="Pfam" id="PF00672">
    <property type="entry name" value="HAMP"/>
    <property type="match status" value="1"/>
</dbReference>
<evidence type="ECO:0000256" key="12">
    <source>
        <dbReference type="SAM" id="Phobius"/>
    </source>
</evidence>
<evidence type="ECO:0000256" key="3">
    <source>
        <dbReference type="ARBA" id="ARBA00012438"/>
    </source>
</evidence>
<dbReference type="CDD" id="cd00075">
    <property type="entry name" value="HATPase"/>
    <property type="match status" value="1"/>
</dbReference>
<dbReference type="CDD" id="cd06225">
    <property type="entry name" value="HAMP"/>
    <property type="match status" value="1"/>
</dbReference>